<organism evidence="4 5">
    <name type="scientific">Aspergillus leporis</name>
    <dbReference type="NCBI Taxonomy" id="41062"/>
    <lineage>
        <taxon>Eukaryota</taxon>
        <taxon>Fungi</taxon>
        <taxon>Dikarya</taxon>
        <taxon>Ascomycota</taxon>
        <taxon>Pezizomycotina</taxon>
        <taxon>Eurotiomycetes</taxon>
        <taxon>Eurotiomycetidae</taxon>
        <taxon>Eurotiales</taxon>
        <taxon>Aspergillaceae</taxon>
        <taxon>Aspergillus</taxon>
        <taxon>Aspergillus subgen. Circumdati</taxon>
    </lineage>
</organism>
<keyword evidence="5" id="KW-1185">Reference proteome</keyword>
<reference evidence="4 5" key="1">
    <citation type="submission" date="2019-04" db="EMBL/GenBank/DDBJ databases">
        <title>Friends and foes A comparative genomics study of 23 Aspergillus species from section Flavi.</title>
        <authorList>
            <consortium name="DOE Joint Genome Institute"/>
            <person name="Kjaerbolling I."/>
            <person name="Vesth T."/>
            <person name="Frisvad J.C."/>
            <person name="Nybo J.L."/>
            <person name="Theobald S."/>
            <person name="Kildgaard S."/>
            <person name="Isbrandt T."/>
            <person name="Kuo A."/>
            <person name="Sato A."/>
            <person name="Lyhne E.K."/>
            <person name="Kogle M.E."/>
            <person name="Wiebenga A."/>
            <person name="Kun R.S."/>
            <person name="Lubbers R.J."/>
            <person name="Makela M.R."/>
            <person name="Barry K."/>
            <person name="Chovatia M."/>
            <person name="Clum A."/>
            <person name="Daum C."/>
            <person name="Haridas S."/>
            <person name="He G."/>
            <person name="LaButti K."/>
            <person name="Lipzen A."/>
            <person name="Mondo S."/>
            <person name="Riley R."/>
            <person name="Salamov A."/>
            <person name="Simmons B.A."/>
            <person name="Magnuson J.K."/>
            <person name="Henrissat B."/>
            <person name="Mortensen U.H."/>
            <person name="Larsen T.O."/>
            <person name="Devries R.P."/>
            <person name="Grigoriev I.V."/>
            <person name="Machida M."/>
            <person name="Baker S.E."/>
            <person name="Andersen M.R."/>
        </authorList>
    </citation>
    <scope>NUCLEOTIDE SEQUENCE [LARGE SCALE GENOMIC DNA]</scope>
    <source>
        <strain evidence="4 5">CBS 151.66</strain>
    </source>
</reference>
<proteinExistence type="inferred from homology"/>
<dbReference type="EMBL" id="ML732266">
    <property type="protein sequence ID" value="KAB8071665.1"/>
    <property type="molecule type" value="Genomic_DNA"/>
</dbReference>
<evidence type="ECO:0000313" key="4">
    <source>
        <dbReference type="EMBL" id="KAB8071665.1"/>
    </source>
</evidence>
<dbReference type="SUPFAM" id="SSF53448">
    <property type="entry name" value="Nucleotide-diphospho-sugar transferases"/>
    <property type="match status" value="1"/>
</dbReference>
<keyword evidence="2" id="KW-0808">Transferase</keyword>
<accession>A0A5N5WV53</accession>
<keyword evidence="3" id="KW-0472">Membrane</keyword>
<dbReference type="Pfam" id="PF04488">
    <property type="entry name" value="Gly_transf_sug"/>
    <property type="match status" value="1"/>
</dbReference>
<dbReference type="GO" id="GO:0000030">
    <property type="term" value="F:mannosyltransferase activity"/>
    <property type="evidence" value="ECO:0007669"/>
    <property type="project" value="TreeGrafter"/>
</dbReference>
<dbReference type="OrthoDB" id="3647at2759"/>
<dbReference type="GO" id="GO:0016020">
    <property type="term" value="C:membrane"/>
    <property type="evidence" value="ECO:0007669"/>
    <property type="project" value="GOC"/>
</dbReference>
<dbReference type="Gene3D" id="3.90.550.20">
    <property type="match status" value="1"/>
</dbReference>
<evidence type="ECO:0008006" key="6">
    <source>
        <dbReference type="Google" id="ProtNLM"/>
    </source>
</evidence>
<evidence type="ECO:0000256" key="3">
    <source>
        <dbReference type="SAM" id="Phobius"/>
    </source>
</evidence>
<dbReference type="GO" id="GO:0051999">
    <property type="term" value="P:mannosyl-inositol phosphorylceramide biosynthetic process"/>
    <property type="evidence" value="ECO:0007669"/>
    <property type="project" value="TreeGrafter"/>
</dbReference>
<comment type="similarity">
    <text evidence="1">Belongs to the glycosyltransferase 32 family.</text>
</comment>
<feature type="transmembrane region" description="Helical" evidence="3">
    <location>
        <begin position="297"/>
        <end position="317"/>
    </location>
</feature>
<gene>
    <name evidence="4" type="ORF">BDV29DRAFT_178769</name>
</gene>
<dbReference type="Proteomes" id="UP000326565">
    <property type="component" value="Unassembled WGS sequence"/>
</dbReference>
<evidence type="ECO:0000313" key="5">
    <source>
        <dbReference type="Proteomes" id="UP000326565"/>
    </source>
</evidence>
<evidence type="ECO:0000256" key="1">
    <source>
        <dbReference type="ARBA" id="ARBA00009003"/>
    </source>
</evidence>
<dbReference type="PANTHER" id="PTHR32385">
    <property type="entry name" value="MANNOSYL PHOSPHORYLINOSITOL CERAMIDE SYNTHASE"/>
    <property type="match status" value="1"/>
</dbReference>
<name>A0A5N5WV53_9EURO</name>
<keyword evidence="3" id="KW-0812">Transmembrane</keyword>
<dbReference type="AlphaFoldDB" id="A0A5N5WV53"/>
<evidence type="ECO:0000256" key="2">
    <source>
        <dbReference type="ARBA" id="ARBA00022679"/>
    </source>
</evidence>
<dbReference type="PANTHER" id="PTHR32385:SF15">
    <property type="entry name" value="INOSITOL PHOSPHOCERAMIDE MANNOSYLTRANSFERASE 1"/>
    <property type="match status" value="1"/>
</dbReference>
<dbReference type="InterPro" id="IPR007577">
    <property type="entry name" value="GlycoTrfase_DXD_sugar-bd_CS"/>
</dbReference>
<sequence length="344" mass="39904">MMARNKLRLTLTVSLVFITLWIWSSSIQRIYYLLRLPFVWKPSSAEAVVSQQRDDFDLTFTTYGANYSTYGSGIRPFVPRRLHHIQLGSESPPKEWLAARAECLEHHEFWEARLWTDDNADSFVEENYPHLYDMWAGYPYQVQRVDALRYMVLEKYGGAVLDFDLACKRSLEPLRRFEFIAPAAHPAGLSIGMMLASPNNPYVKKLVENLPRYNQYWPFLPYATVMFSTGCHYASTIYTLQANRTGLRILSGTLDQPKLHMLNGYVNTPLFRHLGSSSWHGRDARLISFFKNLDQRILFVGLVFIFASMGVVLLLGVRRFRPSRLHDEERQSLSFALKSLWKKA</sequence>
<protein>
    <recommendedName>
        <fullName evidence="6">Nucleotide-diphospho-sugar transferase</fullName>
    </recommendedName>
</protein>
<dbReference type="InterPro" id="IPR051706">
    <property type="entry name" value="Glycosyltransferase_domain"/>
</dbReference>
<keyword evidence="3" id="KW-1133">Transmembrane helix</keyword>
<dbReference type="InterPro" id="IPR029044">
    <property type="entry name" value="Nucleotide-diphossugar_trans"/>
</dbReference>